<dbReference type="GO" id="GO:0006313">
    <property type="term" value="P:DNA transposition"/>
    <property type="evidence" value="ECO:0007669"/>
    <property type="project" value="InterPro"/>
</dbReference>
<dbReference type="EMBL" id="VORU01000003">
    <property type="protein sequence ID" value="TXD69844.1"/>
    <property type="molecule type" value="Genomic_DNA"/>
</dbReference>
<dbReference type="Gene3D" id="3.30.70.1290">
    <property type="entry name" value="Transposase IS200-like"/>
    <property type="match status" value="1"/>
</dbReference>
<dbReference type="PANTHER" id="PTHR33360:SF2">
    <property type="entry name" value="TRANSPOSASE FOR INSERTION SEQUENCE ELEMENT IS200"/>
    <property type="match status" value="1"/>
</dbReference>
<evidence type="ECO:0000259" key="1">
    <source>
        <dbReference type="SMART" id="SM01321"/>
    </source>
</evidence>
<feature type="domain" description="Transposase IS200-like" evidence="1">
    <location>
        <begin position="5"/>
        <end position="119"/>
    </location>
</feature>
<gene>
    <name evidence="2" type="primary">tnpA</name>
    <name evidence="2" type="ORF">ESV24_05235</name>
</gene>
<evidence type="ECO:0000313" key="3">
    <source>
        <dbReference type="Proteomes" id="UP000321945"/>
    </source>
</evidence>
<dbReference type="AlphaFoldDB" id="A0A5C6YSF3"/>
<dbReference type="GO" id="GO:0003677">
    <property type="term" value="F:DNA binding"/>
    <property type="evidence" value="ECO:0007669"/>
    <property type="project" value="InterPro"/>
</dbReference>
<organism evidence="2 3">
    <name type="scientific">Aequorivita lipolytica</name>
    <dbReference type="NCBI Taxonomy" id="153267"/>
    <lineage>
        <taxon>Bacteria</taxon>
        <taxon>Pseudomonadati</taxon>
        <taxon>Bacteroidota</taxon>
        <taxon>Flavobacteriia</taxon>
        <taxon>Flavobacteriales</taxon>
        <taxon>Flavobacteriaceae</taxon>
        <taxon>Aequorivita</taxon>
    </lineage>
</organism>
<dbReference type="RefSeq" id="WP_111814702.1">
    <property type="nucleotide sequence ID" value="NZ_CBCRZQ010000002.1"/>
</dbReference>
<dbReference type="NCBIfam" id="NF033573">
    <property type="entry name" value="transpos_IS200"/>
    <property type="match status" value="1"/>
</dbReference>
<dbReference type="SUPFAM" id="SSF143422">
    <property type="entry name" value="Transposase IS200-like"/>
    <property type="match status" value="1"/>
</dbReference>
<dbReference type="InterPro" id="IPR002686">
    <property type="entry name" value="Transposase_17"/>
</dbReference>
<dbReference type="SMART" id="SM01321">
    <property type="entry name" value="Y1_Tnp"/>
    <property type="match status" value="1"/>
</dbReference>
<name>A0A5C6YSF3_9FLAO</name>
<evidence type="ECO:0000313" key="2">
    <source>
        <dbReference type="EMBL" id="TXD69844.1"/>
    </source>
</evidence>
<proteinExistence type="predicted"/>
<protein>
    <submittedName>
        <fullName evidence="2">IS200/IS605 family transposase</fullName>
    </submittedName>
</protein>
<dbReference type="PANTHER" id="PTHR33360">
    <property type="entry name" value="TRANSPOSASE FOR INSERTION SEQUENCE ELEMENT IS200"/>
    <property type="match status" value="1"/>
</dbReference>
<dbReference type="OrthoDB" id="9797997at2"/>
<sequence>MANTYTQIHIQTVFAVQNRQSLILGQWKEELYKYITGIIQNYDHKVLQINGMPDHIHILFGMRPTQSLSDLMKFVKQDSSKWINQKGFVNRKFSWQAGYGAFSYSKSDVQNVINYIKNQEAHHKTKTFTEEYLQLLKDFEIDFDNRYIFHPIE</sequence>
<dbReference type="GO" id="GO:0004803">
    <property type="term" value="F:transposase activity"/>
    <property type="evidence" value="ECO:0007669"/>
    <property type="project" value="InterPro"/>
</dbReference>
<accession>A0A5C6YSF3</accession>
<dbReference type="Pfam" id="PF01797">
    <property type="entry name" value="Y1_Tnp"/>
    <property type="match status" value="1"/>
</dbReference>
<keyword evidence="3" id="KW-1185">Reference proteome</keyword>
<dbReference type="InterPro" id="IPR036515">
    <property type="entry name" value="Transposase_17_sf"/>
</dbReference>
<comment type="caution">
    <text evidence="2">The sequence shown here is derived from an EMBL/GenBank/DDBJ whole genome shotgun (WGS) entry which is preliminary data.</text>
</comment>
<dbReference type="Proteomes" id="UP000321945">
    <property type="component" value="Unassembled WGS sequence"/>
</dbReference>
<reference evidence="2 3" key="1">
    <citation type="submission" date="2019-08" db="EMBL/GenBank/DDBJ databases">
        <title>Genome of Aequorivita lipolytica Y10-2 (type strain).</title>
        <authorList>
            <person name="Bowman J.P."/>
        </authorList>
    </citation>
    <scope>NUCLEOTIDE SEQUENCE [LARGE SCALE GENOMIC DNA]</scope>
    <source>
        <strain evidence="2 3">Y10-2</strain>
    </source>
</reference>